<protein>
    <submittedName>
        <fullName evidence="3">D-amino acid dehydrogenase small subunit</fullName>
        <ecNumber evidence="3">1.4.99.6</ecNumber>
    </submittedName>
</protein>
<feature type="domain" description="FAD dependent oxidoreductase" evidence="2">
    <location>
        <begin position="6"/>
        <end position="395"/>
    </location>
</feature>
<keyword evidence="1 3" id="KW-0560">Oxidoreductase</keyword>
<dbReference type="EC" id="1.4.99.6" evidence="3"/>
<gene>
    <name evidence="3" type="primary">dadA_4</name>
    <name evidence="3" type="ORF">ROA7745_04176</name>
</gene>
<proteinExistence type="predicted"/>
<evidence type="ECO:0000259" key="2">
    <source>
        <dbReference type="Pfam" id="PF01266"/>
    </source>
</evidence>
<dbReference type="PANTHER" id="PTHR13847">
    <property type="entry name" value="SARCOSINE DEHYDROGENASE-RELATED"/>
    <property type="match status" value="1"/>
</dbReference>
<dbReference type="PANTHER" id="PTHR13847:SF289">
    <property type="entry name" value="GLYCINE OXIDASE"/>
    <property type="match status" value="1"/>
</dbReference>
<dbReference type="RefSeq" id="WP_085802209.1">
    <property type="nucleotide sequence ID" value="NZ_FWXB01000023.1"/>
</dbReference>
<dbReference type="OrthoDB" id="9805337at2"/>
<dbReference type="InterPro" id="IPR006076">
    <property type="entry name" value="FAD-dep_OxRdtase"/>
</dbReference>
<keyword evidence="4" id="KW-1185">Reference proteome</keyword>
<dbReference type="GO" id="GO:0005737">
    <property type="term" value="C:cytoplasm"/>
    <property type="evidence" value="ECO:0007669"/>
    <property type="project" value="TreeGrafter"/>
</dbReference>
<dbReference type="AlphaFoldDB" id="A0A1X7BXU3"/>
<dbReference type="Gene3D" id="3.30.9.10">
    <property type="entry name" value="D-Amino Acid Oxidase, subunit A, domain 2"/>
    <property type="match status" value="1"/>
</dbReference>
<evidence type="ECO:0000313" key="3">
    <source>
        <dbReference type="EMBL" id="SMC14310.1"/>
    </source>
</evidence>
<dbReference type="InterPro" id="IPR036188">
    <property type="entry name" value="FAD/NAD-bd_sf"/>
</dbReference>
<sequence>MSTPQRIIVIGAGINGVSTAIWLRRAGHEVTLLDKDGPGAGASFGNAGLLAQWAIIPVNTPGLMKTGLKYLLNPKSPLFLQWSYAPRLLPWLIKFLSNANEDGARHMIEGLAPILTDSVTQHQALTRGTSAADFIGLSDFSYAYETRAAFDADSYGWQFRSATGMAPELIEGPAVREAEPILGRRIQCLAVTKDHGHILNPGGYLKALAQVFIEEGGTLRRADVWDLTLADGRITSVETDQGSLPCDQAVLAAGIWSKPLMRKLGLNVPMEAERGHHLHLKNPSQMPRNPLMVTTGKFGVTPMNDGLRCAGTVELGSIEKGPSRKPLELIRHYIAQTFPDLTYDSAEEWLGFRPSTPDSLPLIGEIGQTGVHAAFGHQHIGLTAGPKTGRLVADMIAGRRPNIDMAPYNANRFH</sequence>
<dbReference type="SUPFAM" id="SSF51905">
    <property type="entry name" value="FAD/NAD(P)-binding domain"/>
    <property type="match status" value="1"/>
</dbReference>
<organism evidence="3 4">
    <name type="scientific">Roseovarius aestuarii</name>
    <dbReference type="NCBI Taxonomy" id="475083"/>
    <lineage>
        <taxon>Bacteria</taxon>
        <taxon>Pseudomonadati</taxon>
        <taxon>Pseudomonadota</taxon>
        <taxon>Alphaproteobacteria</taxon>
        <taxon>Rhodobacterales</taxon>
        <taxon>Roseobacteraceae</taxon>
        <taxon>Roseovarius</taxon>
    </lineage>
</organism>
<evidence type="ECO:0000256" key="1">
    <source>
        <dbReference type="ARBA" id="ARBA00023002"/>
    </source>
</evidence>
<accession>A0A1X7BXU3</accession>
<evidence type="ECO:0000313" key="4">
    <source>
        <dbReference type="Proteomes" id="UP000193224"/>
    </source>
</evidence>
<dbReference type="Pfam" id="PF01266">
    <property type="entry name" value="DAO"/>
    <property type="match status" value="1"/>
</dbReference>
<dbReference type="Proteomes" id="UP000193224">
    <property type="component" value="Unassembled WGS sequence"/>
</dbReference>
<dbReference type="SUPFAM" id="SSF54373">
    <property type="entry name" value="FAD-linked reductases, C-terminal domain"/>
    <property type="match status" value="1"/>
</dbReference>
<reference evidence="3 4" key="1">
    <citation type="submission" date="2017-03" db="EMBL/GenBank/DDBJ databases">
        <authorList>
            <person name="Afonso C.L."/>
            <person name="Miller P.J."/>
            <person name="Scott M.A."/>
            <person name="Spackman E."/>
            <person name="Goraichik I."/>
            <person name="Dimitrov K.M."/>
            <person name="Suarez D.L."/>
            <person name="Swayne D.E."/>
        </authorList>
    </citation>
    <scope>NUCLEOTIDE SEQUENCE [LARGE SCALE GENOMIC DNA]</scope>
    <source>
        <strain evidence="3 4">CECT 7745</strain>
    </source>
</reference>
<name>A0A1X7BXU3_9RHOB</name>
<dbReference type="Gene3D" id="3.50.50.60">
    <property type="entry name" value="FAD/NAD(P)-binding domain"/>
    <property type="match status" value="2"/>
</dbReference>
<dbReference type="GO" id="GO:0016491">
    <property type="term" value="F:oxidoreductase activity"/>
    <property type="evidence" value="ECO:0007669"/>
    <property type="project" value="UniProtKB-KW"/>
</dbReference>
<dbReference type="EMBL" id="FWXB01000023">
    <property type="protein sequence ID" value="SMC14310.1"/>
    <property type="molecule type" value="Genomic_DNA"/>
</dbReference>